<dbReference type="AlphaFoldDB" id="A0AAN8CIS1"/>
<reference evidence="2 3" key="1">
    <citation type="journal article" date="2023" name="Mol. Biol. Evol.">
        <title>Genomics of Secondarily Temperate Adaptation in the Only Non-Antarctic Icefish.</title>
        <authorList>
            <person name="Rivera-Colon A.G."/>
            <person name="Rayamajhi N."/>
            <person name="Minhas B.F."/>
            <person name="Madrigal G."/>
            <person name="Bilyk K.T."/>
            <person name="Yoon V."/>
            <person name="Hune M."/>
            <person name="Gregory S."/>
            <person name="Cheng C.H.C."/>
            <person name="Catchen J.M."/>
        </authorList>
    </citation>
    <scope>NUCLEOTIDE SEQUENCE [LARGE SCALE GENOMIC DNA]</scope>
    <source>
        <strain evidence="2">JC2023a</strain>
    </source>
</reference>
<evidence type="ECO:0000256" key="1">
    <source>
        <dbReference type="SAM" id="MobiDB-lite"/>
    </source>
</evidence>
<keyword evidence="3" id="KW-1185">Reference proteome</keyword>
<proteinExistence type="predicted"/>
<comment type="caution">
    <text evidence="2">The sequence shown here is derived from an EMBL/GenBank/DDBJ whole genome shotgun (WGS) entry which is preliminary data.</text>
</comment>
<organism evidence="2 3">
    <name type="scientific">Champsocephalus esox</name>
    <name type="common">pike icefish</name>
    <dbReference type="NCBI Taxonomy" id="159716"/>
    <lineage>
        <taxon>Eukaryota</taxon>
        <taxon>Metazoa</taxon>
        <taxon>Chordata</taxon>
        <taxon>Craniata</taxon>
        <taxon>Vertebrata</taxon>
        <taxon>Euteleostomi</taxon>
        <taxon>Actinopterygii</taxon>
        <taxon>Neopterygii</taxon>
        <taxon>Teleostei</taxon>
        <taxon>Neoteleostei</taxon>
        <taxon>Acanthomorphata</taxon>
        <taxon>Eupercaria</taxon>
        <taxon>Perciformes</taxon>
        <taxon>Notothenioidei</taxon>
        <taxon>Channichthyidae</taxon>
        <taxon>Champsocephalus</taxon>
    </lineage>
</organism>
<feature type="region of interest" description="Disordered" evidence="1">
    <location>
        <begin position="78"/>
        <end position="157"/>
    </location>
</feature>
<feature type="compositionally biased region" description="Acidic residues" evidence="1">
    <location>
        <begin position="94"/>
        <end position="108"/>
    </location>
</feature>
<evidence type="ECO:0000313" key="3">
    <source>
        <dbReference type="Proteomes" id="UP001335648"/>
    </source>
</evidence>
<evidence type="ECO:0000313" key="2">
    <source>
        <dbReference type="EMBL" id="KAK5902898.1"/>
    </source>
</evidence>
<dbReference type="Proteomes" id="UP001335648">
    <property type="component" value="Unassembled WGS sequence"/>
</dbReference>
<protein>
    <submittedName>
        <fullName evidence="2">Uncharacterized protein</fullName>
    </submittedName>
</protein>
<dbReference type="EMBL" id="JAULUE010002051">
    <property type="protein sequence ID" value="KAK5902898.1"/>
    <property type="molecule type" value="Genomic_DNA"/>
</dbReference>
<gene>
    <name evidence="2" type="ORF">CesoFtcFv8_008112</name>
</gene>
<name>A0AAN8CIS1_9TELE</name>
<accession>A0AAN8CIS1</accession>
<feature type="compositionally biased region" description="Basic and acidic residues" evidence="1">
    <location>
        <begin position="78"/>
        <end position="93"/>
    </location>
</feature>
<sequence>MDNMGEENVSQTMHGGGGREVFAAEAGTKMAETADKEGVKGEKKKGKWGEKVAVKERRNCNVHNVRLGKEEGYKQVVEEDDKRTAAEKKIKDGEEAETLEEVEVEVTEGEGSLKKTPKSRKTGMEGASTSGVGPESAQEKAGGKNGGGKQRHLWRWR</sequence>
<feature type="region of interest" description="Disordered" evidence="1">
    <location>
        <begin position="1"/>
        <end position="21"/>
    </location>
</feature>